<evidence type="ECO:0000313" key="1">
    <source>
        <dbReference type="EMBL" id="KAJ7020209.1"/>
    </source>
</evidence>
<accession>A0AAD6S2U1</accession>
<gene>
    <name evidence="1" type="ORF">C8F04DRAFT_974646</name>
</gene>
<dbReference type="Proteomes" id="UP001218188">
    <property type="component" value="Unassembled WGS sequence"/>
</dbReference>
<organism evidence="1 2">
    <name type="scientific">Mycena alexandri</name>
    <dbReference type="NCBI Taxonomy" id="1745969"/>
    <lineage>
        <taxon>Eukaryota</taxon>
        <taxon>Fungi</taxon>
        <taxon>Dikarya</taxon>
        <taxon>Basidiomycota</taxon>
        <taxon>Agaricomycotina</taxon>
        <taxon>Agaricomycetes</taxon>
        <taxon>Agaricomycetidae</taxon>
        <taxon>Agaricales</taxon>
        <taxon>Marasmiineae</taxon>
        <taxon>Mycenaceae</taxon>
        <taxon>Mycena</taxon>
    </lineage>
</organism>
<protein>
    <submittedName>
        <fullName evidence="1">Uncharacterized protein</fullName>
    </submittedName>
</protein>
<dbReference type="AlphaFoldDB" id="A0AAD6S2U1"/>
<dbReference type="EMBL" id="JARJCM010000271">
    <property type="protein sequence ID" value="KAJ7020209.1"/>
    <property type="molecule type" value="Genomic_DNA"/>
</dbReference>
<comment type="caution">
    <text evidence="1">The sequence shown here is derived from an EMBL/GenBank/DDBJ whole genome shotgun (WGS) entry which is preliminary data.</text>
</comment>
<sequence>MFYLLHRNNRVIYGPRGRIAFQYGGAVARLAREQIPDVDFLQQFDDAVYDFGDCLWDGKSQHAYWHEFLTDHELDILCGVYHFGTGVYTSDGKDEQTRTVSWWPLPYAWARGSLSYQAWTPQCEEWYQKRLEHFEKGFFLPTNTRKWRKNLRFNAAVLKCWKGSENVAAMIVEGLIARAAATR</sequence>
<proteinExistence type="predicted"/>
<reference evidence="1" key="1">
    <citation type="submission" date="2023-03" db="EMBL/GenBank/DDBJ databases">
        <title>Massive genome expansion in bonnet fungi (Mycena s.s.) driven by repeated elements and novel gene families across ecological guilds.</title>
        <authorList>
            <consortium name="Lawrence Berkeley National Laboratory"/>
            <person name="Harder C.B."/>
            <person name="Miyauchi S."/>
            <person name="Viragh M."/>
            <person name="Kuo A."/>
            <person name="Thoen E."/>
            <person name="Andreopoulos B."/>
            <person name="Lu D."/>
            <person name="Skrede I."/>
            <person name="Drula E."/>
            <person name="Henrissat B."/>
            <person name="Morin E."/>
            <person name="Kohler A."/>
            <person name="Barry K."/>
            <person name="LaButti K."/>
            <person name="Morin E."/>
            <person name="Salamov A."/>
            <person name="Lipzen A."/>
            <person name="Mereny Z."/>
            <person name="Hegedus B."/>
            <person name="Baldrian P."/>
            <person name="Stursova M."/>
            <person name="Weitz H."/>
            <person name="Taylor A."/>
            <person name="Grigoriev I.V."/>
            <person name="Nagy L.G."/>
            <person name="Martin F."/>
            <person name="Kauserud H."/>
        </authorList>
    </citation>
    <scope>NUCLEOTIDE SEQUENCE</scope>
    <source>
        <strain evidence="1">CBHHK200</strain>
    </source>
</reference>
<keyword evidence="2" id="KW-1185">Reference proteome</keyword>
<name>A0AAD6S2U1_9AGAR</name>
<evidence type="ECO:0000313" key="2">
    <source>
        <dbReference type="Proteomes" id="UP001218188"/>
    </source>
</evidence>